<keyword evidence="2" id="KW-1185">Reference proteome</keyword>
<protein>
    <submittedName>
        <fullName evidence="1">Uncharacterized protein</fullName>
    </submittedName>
</protein>
<dbReference type="EMBL" id="AP024849">
    <property type="protein sequence ID" value="BCZ46145.1"/>
    <property type="molecule type" value="Genomic_DNA"/>
</dbReference>
<organism evidence="1 2">
    <name type="scientific">Clostridium gelidum</name>
    <dbReference type="NCBI Taxonomy" id="704125"/>
    <lineage>
        <taxon>Bacteria</taxon>
        <taxon>Bacillati</taxon>
        <taxon>Bacillota</taxon>
        <taxon>Clostridia</taxon>
        <taxon>Eubacteriales</taxon>
        <taxon>Clostridiaceae</taxon>
        <taxon>Clostridium</taxon>
    </lineage>
</organism>
<gene>
    <name evidence="1" type="ORF">psyc5s11_22120</name>
</gene>
<accession>A0ABN6IYR5</accession>
<reference evidence="2" key="1">
    <citation type="submission" date="2021-07" db="EMBL/GenBank/DDBJ databases">
        <title>Complete genome sequencing of a Clostridium isolate.</title>
        <authorList>
            <person name="Ueki A."/>
            <person name="Tonouchi A."/>
        </authorList>
    </citation>
    <scope>NUCLEOTIDE SEQUENCE [LARGE SCALE GENOMIC DNA]</scope>
    <source>
        <strain evidence="2">C5S11</strain>
    </source>
</reference>
<dbReference type="Proteomes" id="UP000824633">
    <property type="component" value="Chromosome"/>
</dbReference>
<proteinExistence type="predicted"/>
<evidence type="ECO:0000313" key="2">
    <source>
        <dbReference type="Proteomes" id="UP000824633"/>
    </source>
</evidence>
<sequence length="85" mass="9605">MLNIIPSLSKISVVGIYNCASALFINVHIYGEEYYHIYGEEYAPKMRAKVIWGRKDSCLKIFQANVVSSAEQNKISGNSLNKFTE</sequence>
<name>A0ABN6IYR5_9CLOT</name>
<evidence type="ECO:0000313" key="1">
    <source>
        <dbReference type="EMBL" id="BCZ46145.1"/>
    </source>
</evidence>